<dbReference type="AlphaFoldDB" id="A0A9P6JLU8"/>
<dbReference type="InterPro" id="IPR013855">
    <property type="entry name" value="Cdc37_N_dom"/>
</dbReference>
<dbReference type="GO" id="GO:0051087">
    <property type="term" value="F:protein-folding chaperone binding"/>
    <property type="evidence" value="ECO:0007669"/>
    <property type="project" value="TreeGrafter"/>
</dbReference>
<comment type="subcellular location">
    <subcellularLocation>
        <location evidence="1">Cytoplasm</location>
    </subcellularLocation>
</comment>
<feature type="domain" description="Cdc37 C-terminal" evidence="7">
    <location>
        <begin position="394"/>
        <end position="488"/>
    </location>
</feature>
<name>A0A9P6JLU8_9AGAR</name>
<evidence type="ECO:0000313" key="11">
    <source>
        <dbReference type="Proteomes" id="UP000807306"/>
    </source>
</evidence>
<gene>
    <name evidence="10" type="ORF">CPB83DRAFT_818486</name>
</gene>
<sequence>MPLNYSKWDQLELSDDSDIEGHPNVDKKSLIRWKQRDIHEKRDERKHKIASLHAQIACNKVLLPRIEEIAKQLASTSGSTPAPVYFNSLVDKLQNNPSKDCPPGNNPDKIEQTYDGMLLSLLKMVSEKAKERIKDAAVLESEKEERLAKELGVEMALHVKMLGETIEKDAKQIEIEEAEQKKKITMDDIHEGFDSKYVPPKPEPAPVPTTTGDKKGKGKEKQKVTTVEVLNPQAAGSSTGDPEDNEDEDDGDDEGIPEMTPSLTEFSKISIGDYQKSFEFIQSHRDVYVSGASDALFIAAFKAEGEGKRKYAKQCINQSLLLQYCEKLGKDGVGIFFKRMSTGNRAAMKIFEDDVERTYKHLVERVRLNKEEAAAEAREQIQLVAENPNTVISFNVPDGPPPENLVLEGPGTEGMDIEEVRKALEFRWNIFSAFPENLQTALRGGKLEDVNEVLGSMDVPEAEAVVNSLDAAGILSFAENKFRDESGQPVN</sequence>
<dbReference type="SMART" id="SM01070">
    <property type="entry name" value="CDC37_M"/>
    <property type="match status" value="1"/>
</dbReference>
<evidence type="ECO:0000259" key="7">
    <source>
        <dbReference type="SMART" id="SM01069"/>
    </source>
</evidence>
<comment type="caution">
    <text evidence="10">The sequence shown here is derived from an EMBL/GenBank/DDBJ whole genome shotgun (WGS) entry which is preliminary data.</text>
</comment>
<dbReference type="Pfam" id="PF08564">
    <property type="entry name" value="CDC37_C"/>
    <property type="match status" value="1"/>
</dbReference>
<dbReference type="InterPro" id="IPR013873">
    <property type="entry name" value="Cdc37_C"/>
</dbReference>
<evidence type="ECO:0000256" key="3">
    <source>
        <dbReference type="ARBA" id="ARBA00022490"/>
    </source>
</evidence>
<dbReference type="OrthoDB" id="440202at2759"/>
<keyword evidence="4" id="KW-0143">Chaperone</keyword>
<protein>
    <recommendedName>
        <fullName evidence="5">Hsp90 chaperone protein kinase-targeting subunit</fullName>
    </recommendedName>
</protein>
<dbReference type="SMART" id="SM01069">
    <property type="entry name" value="CDC37_C"/>
    <property type="match status" value="1"/>
</dbReference>
<evidence type="ECO:0000256" key="6">
    <source>
        <dbReference type="SAM" id="MobiDB-lite"/>
    </source>
</evidence>
<dbReference type="InterPro" id="IPR013874">
    <property type="entry name" value="Cdc37_Hsp90-bd"/>
</dbReference>
<dbReference type="EMBL" id="MU157883">
    <property type="protein sequence ID" value="KAF9525526.1"/>
    <property type="molecule type" value="Genomic_DNA"/>
</dbReference>
<proteinExistence type="inferred from homology"/>
<keyword evidence="11" id="KW-1185">Reference proteome</keyword>
<dbReference type="Pfam" id="PF08565">
    <property type="entry name" value="CDC37_M"/>
    <property type="match status" value="1"/>
</dbReference>
<feature type="region of interest" description="Disordered" evidence="6">
    <location>
        <begin position="192"/>
        <end position="260"/>
    </location>
</feature>
<dbReference type="Proteomes" id="UP000807306">
    <property type="component" value="Unassembled WGS sequence"/>
</dbReference>
<evidence type="ECO:0000256" key="2">
    <source>
        <dbReference type="ARBA" id="ARBA00006222"/>
    </source>
</evidence>
<evidence type="ECO:0000256" key="1">
    <source>
        <dbReference type="ARBA" id="ARBA00004496"/>
    </source>
</evidence>
<evidence type="ECO:0000256" key="5">
    <source>
        <dbReference type="ARBA" id="ARBA00031396"/>
    </source>
</evidence>
<feature type="domain" description="Cdc37 Hsp90 binding" evidence="8">
    <location>
        <begin position="195"/>
        <end position="377"/>
    </location>
</feature>
<dbReference type="SUPFAM" id="SSF101391">
    <property type="entry name" value="Hsp90 co-chaperone CDC37"/>
    <property type="match status" value="1"/>
</dbReference>
<dbReference type="InterPro" id="IPR004918">
    <property type="entry name" value="Cdc37"/>
</dbReference>
<dbReference type="GO" id="GO:0031072">
    <property type="term" value="F:heat shock protein binding"/>
    <property type="evidence" value="ECO:0007669"/>
    <property type="project" value="TreeGrafter"/>
</dbReference>
<accession>A0A9P6JLU8</accession>
<comment type="similarity">
    <text evidence="2">Belongs to the CDC37 family.</text>
</comment>
<dbReference type="GO" id="GO:0005737">
    <property type="term" value="C:cytoplasm"/>
    <property type="evidence" value="ECO:0007669"/>
    <property type="project" value="UniProtKB-SubCell"/>
</dbReference>
<dbReference type="InterPro" id="IPR038189">
    <property type="entry name" value="Cdc37_Hsp90-bd_sf"/>
</dbReference>
<dbReference type="Gene3D" id="1.20.58.610">
    <property type="entry name" value="Cdc37, Hsp90 binding domain"/>
    <property type="match status" value="1"/>
</dbReference>
<dbReference type="SMART" id="SM01071">
    <property type="entry name" value="CDC37_N"/>
    <property type="match status" value="1"/>
</dbReference>
<dbReference type="Pfam" id="PF03234">
    <property type="entry name" value="CDC37_N"/>
    <property type="match status" value="1"/>
</dbReference>
<organism evidence="10 11">
    <name type="scientific">Crepidotus variabilis</name>
    <dbReference type="NCBI Taxonomy" id="179855"/>
    <lineage>
        <taxon>Eukaryota</taxon>
        <taxon>Fungi</taxon>
        <taxon>Dikarya</taxon>
        <taxon>Basidiomycota</taxon>
        <taxon>Agaricomycotina</taxon>
        <taxon>Agaricomycetes</taxon>
        <taxon>Agaricomycetidae</taxon>
        <taxon>Agaricales</taxon>
        <taxon>Agaricineae</taxon>
        <taxon>Crepidotaceae</taxon>
        <taxon>Crepidotus</taxon>
    </lineage>
</organism>
<evidence type="ECO:0000313" key="10">
    <source>
        <dbReference type="EMBL" id="KAF9525526.1"/>
    </source>
</evidence>
<feature type="compositionally biased region" description="Basic and acidic residues" evidence="6">
    <location>
        <begin position="212"/>
        <end position="223"/>
    </location>
</feature>
<feature type="domain" description="Cdc37 N-terminal" evidence="9">
    <location>
        <begin position="2"/>
        <end position="196"/>
    </location>
</feature>
<dbReference type="PANTHER" id="PTHR12800">
    <property type="entry name" value="CDC37-RELATED"/>
    <property type="match status" value="1"/>
</dbReference>
<dbReference type="GO" id="GO:0051082">
    <property type="term" value="F:unfolded protein binding"/>
    <property type="evidence" value="ECO:0007669"/>
    <property type="project" value="TreeGrafter"/>
</dbReference>
<feature type="compositionally biased region" description="Acidic residues" evidence="6">
    <location>
        <begin position="241"/>
        <end position="256"/>
    </location>
</feature>
<dbReference type="GO" id="GO:0019901">
    <property type="term" value="F:protein kinase binding"/>
    <property type="evidence" value="ECO:0007669"/>
    <property type="project" value="InterPro"/>
</dbReference>
<evidence type="ECO:0000259" key="8">
    <source>
        <dbReference type="SMART" id="SM01070"/>
    </source>
</evidence>
<dbReference type="GO" id="GO:0006457">
    <property type="term" value="P:protein folding"/>
    <property type="evidence" value="ECO:0007669"/>
    <property type="project" value="TreeGrafter"/>
</dbReference>
<evidence type="ECO:0000259" key="9">
    <source>
        <dbReference type="SMART" id="SM01071"/>
    </source>
</evidence>
<evidence type="ECO:0000256" key="4">
    <source>
        <dbReference type="ARBA" id="ARBA00023186"/>
    </source>
</evidence>
<keyword evidence="3" id="KW-0963">Cytoplasm</keyword>
<dbReference type="GO" id="GO:0050821">
    <property type="term" value="P:protein stabilization"/>
    <property type="evidence" value="ECO:0007669"/>
    <property type="project" value="TreeGrafter"/>
</dbReference>
<dbReference type="PANTHER" id="PTHR12800:SF4">
    <property type="entry name" value="HSP90 CO-CHAPERONE CDC37"/>
    <property type="match status" value="1"/>
</dbReference>
<reference evidence="10" key="1">
    <citation type="submission" date="2020-11" db="EMBL/GenBank/DDBJ databases">
        <authorList>
            <consortium name="DOE Joint Genome Institute"/>
            <person name="Ahrendt S."/>
            <person name="Riley R."/>
            <person name="Andreopoulos W."/>
            <person name="Labutti K."/>
            <person name="Pangilinan J."/>
            <person name="Ruiz-Duenas F.J."/>
            <person name="Barrasa J.M."/>
            <person name="Sanchez-Garcia M."/>
            <person name="Camarero S."/>
            <person name="Miyauchi S."/>
            <person name="Serrano A."/>
            <person name="Linde D."/>
            <person name="Babiker R."/>
            <person name="Drula E."/>
            <person name="Ayuso-Fernandez I."/>
            <person name="Pacheco R."/>
            <person name="Padilla G."/>
            <person name="Ferreira P."/>
            <person name="Barriuso J."/>
            <person name="Kellner H."/>
            <person name="Castanera R."/>
            <person name="Alfaro M."/>
            <person name="Ramirez L."/>
            <person name="Pisabarro A.G."/>
            <person name="Kuo A."/>
            <person name="Tritt A."/>
            <person name="Lipzen A."/>
            <person name="He G."/>
            <person name="Yan M."/>
            <person name="Ng V."/>
            <person name="Cullen D."/>
            <person name="Martin F."/>
            <person name="Rosso M.-N."/>
            <person name="Henrissat B."/>
            <person name="Hibbett D."/>
            <person name="Martinez A.T."/>
            <person name="Grigoriev I.V."/>
        </authorList>
    </citation>
    <scope>NUCLEOTIDE SEQUENCE</scope>
    <source>
        <strain evidence="10">CBS 506.95</strain>
    </source>
</reference>